<dbReference type="AlphaFoldDB" id="A0AAQ3X2X8"/>
<protein>
    <submittedName>
        <fullName evidence="1">Uncharacterized protein</fullName>
    </submittedName>
</protein>
<dbReference type="EMBL" id="CP144750">
    <property type="protein sequence ID" value="WVZ82871.1"/>
    <property type="molecule type" value="Genomic_DNA"/>
</dbReference>
<dbReference type="Proteomes" id="UP001341281">
    <property type="component" value="Chromosome 06"/>
</dbReference>
<accession>A0AAQ3X2X8</accession>
<proteinExistence type="predicted"/>
<name>A0AAQ3X2X8_PASNO</name>
<reference evidence="1 2" key="1">
    <citation type="submission" date="2024-02" db="EMBL/GenBank/DDBJ databases">
        <title>High-quality chromosome-scale genome assembly of Pensacola bahiagrass (Paspalum notatum Flugge var. saurae).</title>
        <authorList>
            <person name="Vega J.M."/>
            <person name="Podio M."/>
            <person name="Orjuela J."/>
            <person name="Siena L.A."/>
            <person name="Pessino S.C."/>
            <person name="Combes M.C."/>
            <person name="Mariac C."/>
            <person name="Albertini E."/>
            <person name="Pupilli F."/>
            <person name="Ortiz J.P.A."/>
            <person name="Leblanc O."/>
        </authorList>
    </citation>
    <scope>NUCLEOTIDE SEQUENCE [LARGE SCALE GENOMIC DNA]</scope>
    <source>
        <strain evidence="1">R1</strain>
        <tissue evidence="1">Leaf</tissue>
    </source>
</reference>
<gene>
    <name evidence="1" type="ORF">U9M48_030080</name>
</gene>
<sequence>MRKMEFYQYSNSVTIAWHHICGSALFPKNYEVDVEMLLWMTNYSMGKECATVDTKLSQSEAFIFKTRENILKACLEKRSPTLQTLMSMRALKIHLNKGSLLEPKHLHHVRYLDLSSSDIEALLE</sequence>
<evidence type="ECO:0000313" key="2">
    <source>
        <dbReference type="Proteomes" id="UP001341281"/>
    </source>
</evidence>
<keyword evidence="2" id="KW-1185">Reference proteome</keyword>
<evidence type="ECO:0000313" key="1">
    <source>
        <dbReference type="EMBL" id="WVZ82871.1"/>
    </source>
</evidence>
<organism evidence="1 2">
    <name type="scientific">Paspalum notatum var. saurae</name>
    <dbReference type="NCBI Taxonomy" id="547442"/>
    <lineage>
        <taxon>Eukaryota</taxon>
        <taxon>Viridiplantae</taxon>
        <taxon>Streptophyta</taxon>
        <taxon>Embryophyta</taxon>
        <taxon>Tracheophyta</taxon>
        <taxon>Spermatophyta</taxon>
        <taxon>Magnoliopsida</taxon>
        <taxon>Liliopsida</taxon>
        <taxon>Poales</taxon>
        <taxon>Poaceae</taxon>
        <taxon>PACMAD clade</taxon>
        <taxon>Panicoideae</taxon>
        <taxon>Andropogonodae</taxon>
        <taxon>Paspaleae</taxon>
        <taxon>Paspalinae</taxon>
        <taxon>Paspalum</taxon>
    </lineage>
</organism>